<organism evidence="11 12">
    <name type="scientific">Acetobacterium wieringae</name>
    <dbReference type="NCBI Taxonomy" id="52694"/>
    <lineage>
        <taxon>Bacteria</taxon>
        <taxon>Bacillati</taxon>
        <taxon>Bacillota</taxon>
        <taxon>Clostridia</taxon>
        <taxon>Eubacteriales</taxon>
        <taxon>Eubacteriaceae</taxon>
        <taxon>Acetobacterium</taxon>
    </lineage>
</organism>
<evidence type="ECO:0000256" key="1">
    <source>
        <dbReference type="ARBA" id="ARBA00004202"/>
    </source>
</evidence>
<reference evidence="11 12" key="1">
    <citation type="submission" date="2015-09" db="EMBL/GenBank/DDBJ databases">
        <title>Genome sequence of Acetobacterium wieringae DSM 1911.</title>
        <authorList>
            <person name="Poehlein A."/>
            <person name="Bengelsdorf F.R."/>
            <person name="Schiel-Bengelsdorf B."/>
            <person name="Duerre P."/>
            <person name="Daniel R."/>
        </authorList>
    </citation>
    <scope>NUCLEOTIDE SEQUENCE [LARGE SCALE GENOMIC DNA]</scope>
    <source>
        <strain evidence="11 12">DSM 1911</strain>
    </source>
</reference>
<evidence type="ECO:0000256" key="3">
    <source>
        <dbReference type="ARBA" id="ARBA00022475"/>
    </source>
</evidence>
<evidence type="ECO:0000256" key="5">
    <source>
        <dbReference type="ARBA" id="ARBA00022741"/>
    </source>
</evidence>
<protein>
    <submittedName>
        <fullName evidence="11">DNA replication and repair protein RecF</fullName>
    </submittedName>
</protein>
<dbReference type="GO" id="GO:0016887">
    <property type="term" value="F:ATP hydrolysis activity"/>
    <property type="evidence" value="ECO:0007669"/>
    <property type="project" value="InterPro"/>
</dbReference>
<sequence>MERKYIASVRLSSPVAEDSYLHQLMVVSHLRQMKELCFRSPVTFLVGENGSGKSTLLEAIAVAFGFNAEGGSRNFNFSTSATHSDLHQHLTITRNAYPKDGFFLRAESFYNAASYLDEVYEAELGSQVKTAYGERSLHKQSHGESFLALVANRFRGQSLYLLDEPEAALSPSRLMTLLVQINDLVKKKSQFIIATHSPILMAYPQAEIYQLSESGIDTVNYRETEHYQLTRRFLENPEKMLHYLLAEE</sequence>
<gene>
    <name evidence="11" type="primary">recF_1</name>
    <name evidence="11" type="ORF">ACWI_10720</name>
</gene>
<keyword evidence="6" id="KW-0067">ATP-binding</keyword>
<keyword evidence="7" id="KW-0408">Iron</keyword>
<dbReference type="Gene3D" id="3.40.50.300">
    <property type="entry name" value="P-loop containing nucleotide triphosphate hydrolases"/>
    <property type="match status" value="2"/>
</dbReference>
<keyword evidence="3" id="KW-1003">Cell membrane</keyword>
<keyword evidence="8" id="KW-0406">Ion transport</keyword>
<keyword evidence="9" id="KW-0472">Membrane</keyword>
<dbReference type="Pfam" id="PF13304">
    <property type="entry name" value="AAA_21"/>
    <property type="match status" value="1"/>
</dbReference>
<comment type="subcellular location">
    <subcellularLocation>
        <location evidence="1">Cell membrane</location>
        <topology evidence="1">Peripheral membrane protein</topology>
    </subcellularLocation>
</comment>
<keyword evidence="5" id="KW-0547">Nucleotide-binding</keyword>
<dbReference type="Proteomes" id="UP000176244">
    <property type="component" value="Unassembled WGS sequence"/>
</dbReference>
<accession>A0A1F2PL94</accession>
<evidence type="ECO:0000256" key="4">
    <source>
        <dbReference type="ARBA" id="ARBA00022496"/>
    </source>
</evidence>
<dbReference type="GO" id="GO:0006302">
    <property type="term" value="P:double-strand break repair"/>
    <property type="evidence" value="ECO:0007669"/>
    <property type="project" value="InterPro"/>
</dbReference>
<dbReference type="AlphaFoldDB" id="A0A1F2PL94"/>
<dbReference type="RefSeq" id="WP_070370415.1">
    <property type="nucleotide sequence ID" value="NZ_CP097897.1"/>
</dbReference>
<dbReference type="InterPro" id="IPR003593">
    <property type="entry name" value="AAA+_ATPase"/>
</dbReference>
<dbReference type="InterPro" id="IPR038729">
    <property type="entry name" value="Rad50/SbcC_AAA"/>
</dbReference>
<dbReference type="EMBL" id="LKEU01000021">
    <property type="protein sequence ID" value="OFV71456.1"/>
    <property type="molecule type" value="Genomic_DNA"/>
</dbReference>
<dbReference type="GO" id="GO:0005524">
    <property type="term" value="F:ATP binding"/>
    <property type="evidence" value="ECO:0007669"/>
    <property type="project" value="UniProtKB-KW"/>
</dbReference>
<keyword evidence="4" id="KW-0410">Iron transport</keyword>
<evidence type="ECO:0000259" key="10">
    <source>
        <dbReference type="PROSITE" id="PS50893"/>
    </source>
</evidence>
<dbReference type="SUPFAM" id="SSF52540">
    <property type="entry name" value="P-loop containing nucleoside triphosphate hydrolases"/>
    <property type="match status" value="1"/>
</dbReference>
<dbReference type="SMART" id="SM00382">
    <property type="entry name" value="AAA"/>
    <property type="match status" value="1"/>
</dbReference>
<evidence type="ECO:0000256" key="6">
    <source>
        <dbReference type="ARBA" id="ARBA00022840"/>
    </source>
</evidence>
<evidence type="ECO:0000256" key="7">
    <source>
        <dbReference type="ARBA" id="ARBA00023004"/>
    </source>
</evidence>
<dbReference type="GO" id="GO:0006826">
    <property type="term" value="P:iron ion transport"/>
    <property type="evidence" value="ECO:0007669"/>
    <property type="project" value="UniProtKB-KW"/>
</dbReference>
<dbReference type="InterPro" id="IPR003959">
    <property type="entry name" value="ATPase_AAA_core"/>
</dbReference>
<dbReference type="InterPro" id="IPR003439">
    <property type="entry name" value="ABC_transporter-like_ATP-bd"/>
</dbReference>
<dbReference type="Pfam" id="PF13476">
    <property type="entry name" value="AAA_23"/>
    <property type="match status" value="1"/>
</dbReference>
<dbReference type="PANTHER" id="PTHR42771">
    <property type="entry name" value="IRON(3+)-HYDROXAMATE IMPORT ATP-BINDING PROTEIN FHUC"/>
    <property type="match status" value="1"/>
</dbReference>
<evidence type="ECO:0000256" key="9">
    <source>
        <dbReference type="ARBA" id="ARBA00023136"/>
    </source>
</evidence>
<name>A0A1F2PL94_9FIRM</name>
<dbReference type="PROSITE" id="PS50893">
    <property type="entry name" value="ABC_TRANSPORTER_2"/>
    <property type="match status" value="1"/>
</dbReference>
<dbReference type="InterPro" id="IPR027417">
    <property type="entry name" value="P-loop_NTPase"/>
</dbReference>
<evidence type="ECO:0000313" key="12">
    <source>
        <dbReference type="Proteomes" id="UP000176244"/>
    </source>
</evidence>
<proteinExistence type="predicted"/>
<dbReference type="PANTHER" id="PTHR42771:SF2">
    <property type="entry name" value="IRON(3+)-HYDROXAMATE IMPORT ATP-BINDING PROTEIN FHUC"/>
    <property type="match status" value="1"/>
</dbReference>
<evidence type="ECO:0000256" key="8">
    <source>
        <dbReference type="ARBA" id="ARBA00023065"/>
    </source>
</evidence>
<dbReference type="GO" id="GO:0005886">
    <property type="term" value="C:plasma membrane"/>
    <property type="evidence" value="ECO:0007669"/>
    <property type="project" value="UniProtKB-SubCell"/>
</dbReference>
<evidence type="ECO:0000256" key="2">
    <source>
        <dbReference type="ARBA" id="ARBA00022448"/>
    </source>
</evidence>
<dbReference type="InterPro" id="IPR051535">
    <property type="entry name" value="Siderophore_ABC-ATPase"/>
</dbReference>
<feature type="domain" description="ABC transporter" evidence="10">
    <location>
        <begin position="9"/>
        <end position="238"/>
    </location>
</feature>
<keyword evidence="2" id="KW-0813">Transport</keyword>
<comment type="caution">
    <text evidence="11">The sequence shown here is derived from an EMBL/GenBank/DDBJ whole genome shotgun (WGS) entry which is preliminary data.</text>
</comment>
<evidence type="ECO:0000313" key="11">
    <source>
        <dbReference type="EMBL" id="OFV71456.1"/>
    </source>
</evidence>